<feature type="domain" description="Cytochrome b561 bacterial/Ni-hydrogenase" evidence="14">
    <location>
        <begin position="5"/>
        <end position="176"/>
    </location>
</feature>
<dbReference type="GO" id="GO:0020037">
    <property type="term" value="F:heme binding"/>
    <property type="evidence" value="ECO:0007669"/>
    <property type="project" value="TreeGrafter"/>
</dbReference>
<keyword evidence="9 13" id="KW-1133">Transmembrane helix</keyword>
<evidence type="ECO:0000256" key="11">
    <source>
        <dbReference type="ARBA" id="ARBA00023136"/>
    </source>
</evidence>
<feature type="transmembrane region" description="Helical" evidence="13">
    <location>
        <begin position="147"/>
        <end position="165"/>
    </location>
</feature>
<dbReference type="PANTHER" id="PTHR30529:SF3">
    <property type="entry name" value="CYTOCHROME B561 HOMOLOG 1"/>
    <property type="match status" value="1"/>
</dbReference>
<keyword evidence="8" id="KW-0249">Electron transport</keyword>
<evidence type="ECO:0000256" key="2">
    <source>
        <dbReference type="ARBA" id="ARBA00004651"/>
    </source>
</evidence>
<sequence>MSDSRYAPWIRRLHWLVFILVACALALIYLHDWSPRGSTLKTDAKWAHMQFGMAILLVMLPRLLIRSRHLREPAIVPPSPRWQMVIAKSVHVALYLLLFATPLLGIATMAWSGTPWNFLGLSLPGVAVPDRAFSHQLQGIHGTLGQILMYLAAAHAVLALFHHFVQRDNTLRRMLPVLRGKR</sequence>
<evidence type="ECO:0000256" key="6">
    <source>
        <dbReference type="ARBA" id="ARBA00022692"/>
    </source>
</evidence>
<evidence type="ECO:0000256" key="9">
    <source>
        <dbReference type="ARBA" id="ARBA00022989"/>
    </source>
</evidence>
<dbReference type="RefSeq" id="WP_092705142.1">
    <property type="nucleotide sequence ID" value="NZ_FOSR01000020.1"/>
</dbReference>
<keyword evidence="6 13" id="KW-0812">Transmembrane</keyword>
<dbReference type="GO" id="GO:0009055">
    <property type="term" value="F:electron transfer activity"/>
    <property type="evidence" value="ECO:0007669"/>
    <property type="project" value="InterPro"/>
</dbReference>
<keyword evidence="16" id="KW-1185">Reference proteome</keyword>
<feature type="transmembrane region" description="Helical" evidence="13">
    <location>
        <begin position="85"/>
        <end position="111"/>
    </location>
</feature>
<evidence type="ECO:0000256" key="5">
    <source>
        <dbReference type="ARBA" id="ARBA00022617"/>
    </source>
</evidence>
<keyword evidence="11 13" id="KW-0472">Membrane</keyword>
<evidence type="ECO:0000256" key="4">
    <source>
        <dbReference type="ARBA" id="ARBA00022475"/>
    </source>
</evidence>
<dbReference type="GO" id="GO:0005886">
    <property type="term" value="C:plasma membrane"/>
    <property type="evidence" value="ECO:0007669"/>
    <property type="project" value="UniProtKB-SubCell"/>
</dbReference>
<evidence type="ECO:0000313" key="16">
    <source>
        <dbReference type="Proteomes" id="UP000198725"/>
    </source>
</evidence>
<dbReference type="PANTHER" id="PTHR30529">
    <property type="entry name" value="CYTOCHROME B561"/>
    <property type="match status" value="1"/>
</dbReference>
<evidence type="ECO:0000256" key="10">
    <source>
        <dbReference type="ARBA" id="ARBA00023004"/>
    </source>
</evidence>
<evidence type="ECO:0000256" key="3">
    <source>
        <dbReference type="ARBA" id="ARBA00022448"/>
    </source>
</evidence>
<keyword evidence="4" id="KW-1003">Cell membrane</keyword>
<dbReference type="Pfam" id="PF01292">
    <property type="entry name" value="Ni_hydr_CYTB"/>
    <property type="match status" value="1"/>
</dbReference>
<protein>
    <submittedName>
        <fullName evidence="15">Cytochrome b561</fullName>
    </submittedName>
</protein>
<comment type="cofactor">
    <cofactor evidence="1">
        <name>heme b</name>
        <dbReference type="ChEBI" id="CHEBI:60344"/>
    </cofactor>
</comment>
<evidence type="ECO:0000256" key="12">
    <source>
        <dbReference type="ARBA" id="ARBA00037975"/>
    </source>
</evidence>
<dbReference type="AlphaFoldDB" id="A0A1I4G067"/>
<dbReference type="SUPFAM" id="SSF81342">
    <property type="entry name" value="Transmembrane di-heme cytochromes"/>
    <property type="match status" value="1"/>
</dbReference>
<keyword evidence="10" id="KW-0408">Iron</keyword>
<dbReference type="PROSITE" id="PS51257">
    <property type="entry name" value="PROKAR_LIPOPROTEIN"/>
    <property type="match status" value="1"/>
</dbReference>
<dbReference type="GO" id="GO:0046872">
    <property type="term" value="F:metal ion binding"/>
    <property type="evidence" value="ECO:0007669"/>
    <property type="project" value="UniProtKB-KW"/>
</dbReference>
<name>A0A1I4G067_9GAMM</name>
<keyword evidence="3" id="KW-0813">Transport</keyword>
<keyword evidence="5" id="KW-0349">Heme</keyword>
<feature type="transmembrane region" description="Helical" evidence="13">
    <location>
        <begin position="46"/>
        <end position="65"/>
    </location>
</feature>
<dbReference type="GO" id="GO:0022904">
    <property type="term" value="P:respiratory electron transport chain"/>
    <property type="evidence" value="ECO:0007669"/>
    <property type="project" value="InterPro"/>
</dbReference>
<dbReference type="InterPro" id="IPR011577">
    <property type="entry name" value="Cyt_b561_bac/Ni-Hgenase"/>
</dbReference>
<dbReference type="InterPro" id="IPR052168">
    <property type="entry name" value="Cytochrome_b561_oxidase"/>
</dbReference>
<proteinExistence type="inferred from homology"/>
<evidence type="ECO:0000256" key="8">
    <source>
        <dbReference type="ARBA" id="ARBA00022982"/>
    </source>
</evidence>
<evidence type="ECO:0000256" key="7">
    <source>
        <dbReference type="ARBA" id="ARBA00022723"/>
    </source>
</evidence>
<feature type="transmembrane region" description="Helical" evidence="13">
    <location>
        <begin position="12"/>
        <end position="31"/>
    </location>
</feature>
<comment type="similarity">
    <text evidence="12">Belongs to the cytochrome b561 family.</text>
</comment>
<dbReference type="EMBL" id="FOSR01000020">
    <property type="protein sequence ID" value="SFL22381.1"/>
    <property type="molecule type" value="Genomic_DNA"/>
</dbReference>
<evidence type="ECO:0000259" key="14">
    <source>
        <dbReference type="Pfam" id="PF01292"/>
    </source>
</evidence>
<gene>
    <name evidence="15" type="ORF">SAMN05192579_12022</name>
</gene>
<evidence type="ECO:0000313" key="15">
    <source>
        <dbReference type="EMBL" id="SFL22381.1"/>
    </source>
</evidence>
<evidence type="ECO:0000256" key="13">
    <source>
        <dbReference type="SAM" id="Phobius"/>
    </source>
</evidence>
<organism evidence="15 16">
    <name type="scientific">Rhodanobacter glycinis</name>
    <dbReference type="NCBI Taxonomy" id="582702"/>
    <lineage>
        <taxon>Bacteria</taxon>
        <taxon>Pseudomonadati</taxon>
        <taxon>Pseudomonadota</taxon>
        <taxon>Gammaproteobacteria</taxon>
        <taxon>Lysobacterales</taxon>
        <taxon>Rhodanobacteraceae</taxon>
        <taxon>Rhodanobacter</taxon>
    </lineage>
</organism>
<comment type="subcellular location">
    <subcellularLocation>
        <location evidence="2">Cell membrane</location>
        <topology evidence="2">Multi-pass membrane protein</topology>
    </subcellularLocation>
</comment>
<evidence type="ECO:0000256" key="1">
    <source>
        <dbReference type="ARBA" id="ARBA00001970"/>
    </source>
</evidence>
<reference evidence="16" key="1">
    <citation type="submission" date="2016-10" db="EMBL/GenBank/DDBJ databases">
        <authorList>
            <person name="Varghese N."/>
            <person name="Submissions S."/>
        </authorList>
    </citation>
    <scope>NUCLEOTIDE SEQUENCE [LARGE SCALE GENOMIC DNA]</scope>
    <source>
        <strain evidence="16">MO64</strain>
    </source>
</reference>
<accession>A0A1I4G067</accession>
<keyword evidence="7" id="KW-0479">Metal-binding</keyword>
<dbReference type="InterPro" id="IPR016174">
    <property type="entry name" value="Di-haem_cyt_TM"/>
</dbReference>
<dbReference type="Proteomes" id="UP000198725">
    <property type="component" value="Unassembled WGS sequence"/>
</dbReference>